<evidence type="ECO:0000313" key="11">
    <source>
        <dbReference type="Proteomes" id="UP001174909"/>
    </source>
</evidence>
<evidence type="ECO:0000256" key="7">
    <source>
        <dbReference type="ARBA" id="ARBA00047615"/>
    </source>
</evidence>
<keyword evidence="5 10" id="KW-0418">Kinase</keyword>
<dbReference type="NCBIfam" id="TIGR00017">
    <property type="entry name" value="cmk"/>
    <property type="match status" value="1"/>
</dbReference>
<dbReference type="InterPro" id="IPR011994">
    <property type="entry name" value="Cytidylate_kinase_dom"/>
</dbReference>
<keyword evidence="11" id="KW-1185">Reference proteome</keyword>
<evidence type="ECO:0000256" key="3">
    <source>
        <dbReference type="ARBA" id="ARBA00022679"/>
    </source>
</evidence>
<dbReference type="Pfam" id="PF02224">
    <property type="entry name" value="Cytidylate_kin"/>
    <property type="match status" value="1"/>
</dbReference>
<comment type="similarity">
    <text evidence="1">Belongs to the cytidylate kinase family. Type 1 subfamily.</text>
</comment>
<evidence type="ECO:0000256" key="6">
    <source>
        <dbReference type="ARBA" id="ARBA00022840"/>
    </source>
</evidence>
<dbReference type="GO" id="GO:0006139">
    <property type="term" value="P:nucleobase-containing compound metabolic process"/>
    <property type="evidence" value="ECO:0007669"/>
    <property type="project" value="InterPro"/>
</dbReference>
<dbReference type="EC" id="2.7.4.25" evidence="2"/>
<evidence type="ECO:0000259" key="9">
    <source>
        <dbReference type="Pfam" id="PF02224"/>
    </source>
</evidence>
<name>A0AA35X8Z8_GEOBA</name>
<keyword evidence="3" id="KW-0808">Transferase</keyword>
<comment type="catalytic activity">
    <reaction evidence="8">
        <text>CMP + ATP = CDP + ADP</text>
        <dbReference type="Rhea" id="RHEA:11600"/>
        <dbReference type="ChEBI" id="CHEBI:30616"/>
        <dbReference type="ChEBI" id="CHEBI:58069"/>
        <dbReference type="ChEBI" id="CHEBI:60377"/>
        <dbReference type="ChEBI" id="CHEBI:456216"/>
        <dbReference type="EC" id="2.7.4.25"/>
    </reaction>
</comment>
<comment type="caution">
    <text evidence="10">The sequence shown here is derived from an EMBL/GenBank/DDBJ whole genome shotgun (WGS) entry which is preliminary data.</text>
</comment>
<feature type="domain" description="Cytidylate kinase" evidence="9">
    <location>
        <begin position="11"/>
        <end position="214"/>
    </location>
</feature>
<dbReference type="CDD" id="cd02020">
    <property type="entry name" value="CMPK"/>
    <property type="match status" value="1"/>
</dbReference>
<keyword evidence="4" id="KW-0547">Nucleotide-binding</keyword>
<dbReference type="Proteomes" id="UP001174909">
    <property type="component" value="Unassembled WGS sequence"/>
</dbReference>
<dbReference type="InterPro" id="IPR003136">
    <property type="entry name" value="Cytidylate_kin"/>
</dbReference>
<evidence type="ECO:0000256" key="2">
    <source>
        <dbReference type="ARBA" id="ARBA00012906"/>
    </source>
</evidence>
<keyword evidence="6" id="KW-0067">ATP-binding</keyword>
<evidence type="ECO:0000256" key="4">
    <source>
        <dbReference type="ARBA" id="ARBA00022741"/>
    </source>
</evidence>
<protein>
    <recommendedName>
        <fullName evidence="2">(d)CMP kinase</fullName>
        <ecNumber evidence="2">2.7.4.25</ecNumber>
    </recommendedName>
</protein>
<dbReference type="GO" id="GO:0005524">
    <property type="term" value="F:ATP binding"/>
    <property type="evidence" value="ECO:0007669"/>
    <property type="project" value="UniProtKB-KW"/>
</dbReference>
<proteinExistence type="inferred from homology"/>
<dbReference type="SUPFAM" id="SSF52540">
    <property type="entry name" value="P-loop containing nucleoside triphosphate hydrolases"/>
    <property type="match status" value="1"/>
</dbReference>
<dbReference type="InterPro" id="IPR027417">
    <property type="entry name" value="P-loop_NTPase"/>
</dbReference>
<gene>
    <name evidence="10" type="ORF">GBAR_LOCUS23358</name>
</gene>
<reference evidence="10" key="1">
    <citation type="submission" date="2023-03" db="EMBL/GenBank/DDBJ databases">
        <authorList>
            <person name="Steffen K."/>
            <person name="Cardenas P."/>
        </authorList>
    </citation>
    <scope>NUCLEOTIDE SEQUENCE</scope>
</reference>
<evidence type="ECO:0000256" key="8">
    <source>
        <dbReference type="ARBA" id="ARBA00048478"/>
    </source>
</evidence>
<dbReference type="GO" id="GO:0036431">
    <property type="term" value="F:dCMP kinase activity"/>
    <property type="evidence" value="ECO:0007669"/>
    <property type="project" value="InterPro"/>
</dbReference>
<evidence type="ECO:0000313" key="10">
    <source>
        <dbReference type="EMBL" id="CAI8042057.1"/>
    </source>
</evidence>
<accession>A0AA35X8Z8</accession>
<comment type="catalytic activity">
    <reaction evidence="7">
        <text>dCMP + ATP = dCDP + ADP</text>
        <dbReference type="Rhea" id="RHEA:25094"/>
        <dbReference type="ChEBI" id="CHEBI:30616"/>
        <dbReference type="ChEBI" id="CHEBI:57566"/>
        <dbReference type="ChEBI" id="CHEBI:58593"/>
        <dbReference type="ChEBI" id="CHEBI:456216"/>
        <dbReference type="EC" id="2.7.4.25"/>
    </reaction>
</comment>
<dbReference type="EMBL" id="CASHTH010003235">
    <property type="protein sequence ID" value="CAI8042057.1"/>
    <property type="molecule type" value="Genomic_DNA"/>
</dbReference>
<sequence length="216" mass="23781">MDRPPPARPSWGRQVAQALGCWFLDTGIMYRAVTWLALEQGVSPDDSAGLSHLTKAVKVLPVSMNGNSVEVSGRRVGPELREPRIDGNVSNVSRHPVVRRAMVEQQWAYAESVLERGGIVMIGRDIGTVVLPTAELKVYLTASAKERARRRCRDILEKGQPANLASVQSDIEARDAIDSSRDDSPLRPAKDAWQFDTTGLTIDQAVNAVLRRAEEQ</sequence>
<organism evidence="10 11">
    <name type="scientific">Geodia barretti</name>
    <name type="common">Barrett's horny sponge</name>
    <dbReference type="NCBI Taxonomy" id="519541"/>
    <lineage>
        <taxon>Eukaryota</taxon>
        <taxon>Metazoa</taxon>
        <taxon>Porifera</taxon>
        <taxon>Demospongiae</taxon>
        <taxon>Heteroscleromorpha</taxon>
        <taxon>Tetractinellida</taxon>
        <taxon>Astrophorina</taxon>
        <taxon>Geodiidae</taxon>
        <taxon>Geodia</taxon>
    </lineage>
</organism>
<dbReference type="Gene3D" id="3.40.50.300">
    <property type="entry name" value="P-loop containing nucleotide triphosphate hydrolases"/>
    <property type="match status" value="1"/>
</dbReference>
<dbReference type="AlphaFoldDB" id="A0AA35X8Z8"/>
<evidence type="ECO:0000256" key="5">
    <source>
        <dbReference type="ARBA" id="ARBA00022777"/>
    </source>
</evidence>
<evidence type="ECO:0000256" key="1">
    <source>
        <dbReference type="ARBA" id="ARBA00009427"/>
    </source>
</evidence>